<evidence type="ECO:0000313" key="2">
    <source>
        <dbReference type="Proteomes" id="UP000528322"/>
    </source>
</evidence>
<reference evidence="1 2" key="1">
    <citation type="submission" date="2020-08" db="EMBL/GenBank/DDBJ databases">
        <title>Genomic Encyclopedia of Type Strains, Phase IV (KMG-IV): sequencing the most valuable type-strain genomes for metagenomic binning, comparative biology and taxonomic classification.</title>
        <authorList>
            <person name="Goeker M."/>
        </authorList>
    </citation>
    <scope>NUCLEOTIDE SEQUENCE [LARGE SCALE GENOMIC DNA]</scope>
    <source>
        <strain evidence="1 2">DSM 22071</strain>
    </source>
</reference>
<dbReference type="RefSeq" id="WP_183734002.1">
    <property type="nucleotide sequence ID" value="NZ_JACHID010000017.1"/>
</dbReference>
<evidence type="ECO:0000313" key="1">
    <source>
        <dbReference type="EMBL" id="MBB5022802.1"/>
    </source>
</evidence>
<keyword evidence="2" id="KW-1185">Reference proteome</keyword>
<dbReference type="GO" id="GO:0016779">
    <property type="term" value="F:nucleotidyltransferase activity"/>
    <property type="evidence" value="ECO:0007669"/>
    <property type="project" value="UniProtKB-KW"/>
</dbReference>
<dbReference type="Gene3D" id="3.40.50.620">
    <property type="entry name" value="HUPs"/>
    <property type="match status" value="1"/>
</dbReference>
<protein>
    <submittedName>
        <fullName evidence="1">Nicotinamide mononucleotide adenylyltransferase</fullName>
    </submittedName>
</protein>
<comment type="caution">
    <text evidence="1">The sequence shown here is derived from an EMBL/GenBank/DDBJ whole genome shotgun (WGS) entry which is preliminary data.</text>
</comment>
<dbReference type="EMBL" id="JACHID010000017">
    <property type="protein sequence ID" value="MBB5022802.1"/>
    <property type="molecule type" value="Genomic_DNA"/>
</dbReference>
<dbReference type="Proteomes" id="UP000528322">
    <property type="component" value="Unassembled WGS sequence"/>
</dbReference>
<accession>A0A7W8DHX1</accession>
<dbReference type="InterPro" id="IPR014729">
    <property type="entry name" value="Rossmann-like_a/b/a_fold"/>
</dbReference>
<sequence>MREGIAQGRFHLIHKGHVEYLLACKERCDFLYVGISDCDPQRSYFSRRHDEAVDRGPAPYRSLQDPIFPFTFYERMHMIRHTLVGEGISPADFAVVPFPVHTPPLLKYYVPTSAAMYVTIYDDWGERKTKLFEELGFCVEVLWRRSMAERFTTATEVRERMRSNQPWEHLVPAGVAQYLQQSGLCDVLQKL</sequence>
<keyword evidence="1" id="KW-0808">Transferase</keyword>
<dbReference type="SUPFAM" id="SSF52374">
    <property type="entry name" value="Nucleotidylyl transferase"/>
    <property type="match status" value="1"/>
</dbReference>
<keyword evidence="1" id="KW-0548">Nucleotidyltransferase</keyword>
<dbReference type="PANTHER" id="PTHR21342:SF0">
    <property type="entry name" value="BIFUNCTIONAL NMN ADENYLYLTRANSFERASE_NUDIX HYDROLASE"/>
    <property type="match status" value="1"/>
</dbReference>
<dbReference type="AlphaFoldDB" id="A0A7W8DHX1"/>
<dbReference type="PANTHER" id="PTHR21342">
    <property type="entry name" value="PHOSPHOPANTETHEINE ADENYLYLTRANSFERASE"/>
    <property type="match status" value="1"/>
</dbReference>
<gene>
    <name evidence="1" type="ORF">HNR37_002149</name>
</gene>
<name>A0A7W8DHX1_9BACT</name>
<proteinExistence type="predicted"/>
<organism evidence="1 2">
    <name type="scientific">Desulfurispira natronophila</name>
    <dbReference type="NCBI Taxonomy" id="682562"/>
    <lineage>
        <taxon>Bacteria</taxon>
        <taxon>Pseudomonadati</taxon>
        <taxon>Chrysiogenota</taxon>
        <taxon>Chrysiogenia</taxon>
        <taxon>Chrysiogenales</taxon>
        <taxon>Chrysiogenaceae</taxon>
        <taxon>Desulfurispira</taxon>
    </lineage>
</organism>